<organism evidence="2 3">
    <name type="scientific">Ascodesmis nigricans</name>
    <dbReference type="NCBI Taxonomy" id="341454"/>
    <lineage>
        <taxon>Eukaryota</taxon>
        <taxon>Fungi</taxon>
        <taxon>Dikarya</taxon>
        <taxon>Ascomycota</taxon>
        <taxon>Pezizomycotina</taxon>
        <taxon>Pezizomycetes</taxon>
        <taxon>Pezizales</taxon>
        <taxon>Ascodesmidaceae</taxon>
        <taxon>Ascodesmis</taxon>
    </lineage>
</organism>
<dbReference type="InParanoid" id="A0A4S2N826"/>
<proteinExistence type="predicted"/>
<sequence length="230" mass="27111">MSCSTANLPREQSPLGFRYNCTFTSSFEITIEELTSNPNRDDNREIQELRDILHEMLCHEYDDVLFGQPTRDAIGREYENELPGQLSHDVRRQGPVKSLLHVPPRDVRRENVQSLLEQPFNEVRREKNQQRPLGQPSYQARRERTEVMARPSRWRNLVQRIRRHLVTGDRQERENNAASTNGNYWNVNMPPDGEGWNSFDPNGETEARLGRTDGRISRLGWRWRRGSRRM</sequence>
<dbReference type="AlphaFoldDB" id="A0A4S2N826"/>
<dbReference type="EMBL" id="ML220112">
    <property type="protein sequence ID" value="TGZ85532.1"/>
    <property type="molecule type" value="Genomic_DNA"/>
</dbReference>
<gene>
    <name evidence="2" type="ORF">EX30DRAFT_361359</name>
</gene>
<keyword evidence="3" id="KW-1185">Reference proteome</keyword>
<name>A0A4S2N826_9PEZI</name>
<protein>
    <submittedName>
        <fullName evidence="2">Uncharacterized protein</fullName>
    </submittedName>
</protein>
<reference evidence="2 3" key="1">
    <citation type="submission" date="2019-04" db="EMBL/GenBank/DDBJ databases">
        <title>Comparative genomics and transcriptomics to analyze fruiting body development in filamentous ascomycetes.</title>
        <authorList>
            <consortium name="DOE Joint Genome Institute"/>
            <person name="Lutkenhaus R."/>
            <person name="Traeger S."/>
            <person name="Breuer J."/>
            <person name="Kuo A."/>
            <person name="Lipzen A."/>
            <person name="Pangilinan J."/>
            <person name="Dilworth D."/>
            <person name="Sandor L."/>
            <person name="Poggeler S."/>
            <person name="Barry K."/>
            <person name="Grigoriev I.V."/>
            <person name="Nowrousian M."/>
        </authorList>
    </citation>
    <scope>NUCLEOTIDE SEQUENCE [LARGE SCALE GENOMIC DNA]</scope>
    <source>
        <strain evidence="2 3">CBS 389.68</strain>
    </source>
</reference>
<evidence type="ECO:0000313" key="3">
    <source>
        <dbReference type="Proteomes" id="UP000298138"/>
    </source>
</evidence>
<evidence type="ECO:0000313" key="2">
    <source>
        <dbReference type="EMBL" id="TGZ85532.1"/>
    </source>
</evidence>
<dbReference type="Proteomes" id="UP000298138">
    <property type="component" value="Unassembled WGS sequence"/>
</dbReference>
<feature type="region of interest" description="Disordered" evidence="1">
    <location>
        <begin position="123"/>
        <end position="146"/>
    </location>
</feature>
<evidence type="ECO:0000256" key="1">
    <source>
        <dbReference type="SAM" id="MobiDB-lite"/>
    </source>
</evidence>
<accession>A0A4S2N826</accession>